<dbReference type="CDD" id="cd00082">
    <property type="entry name" value="HisKA"/>
    <property type="match status" value="1"/>
</dbReference>
<keyword evidence="5" id="KW-1003">Cell membrane</keyword>
<dbReference type="NCBIfam" id="NF046044">
    <property type="entry name" value="PnpS"/>
    <property type="match status" value="1"/>
</dbReference>
<evidence type="ECO:0000256" key="4">
    <source>
        <dbReference type="ARBA" id="ARBA00012438"/>
    </source>
</evidence>
<reference evidence="15 16" key="1">
    <citation type="submission" date="2012-01" db="EMBL/GenBank/DDBJ databases">
        <title>The Genome Sequence of Facklamia languida CCUG 37842.</title>
        <authorList>
            <consortium name="The Broad Institute Genome Sequencing Platform"/>
            <person name="Earl A."/>
            <person name="Ward D."/>
            <person name="Feldgarden M."/>
            <person name="Gevers D."/>
            <person name="Huys G."/>
            <person name="Young S.K."/>
            <person name="Zeng Q."/>
            <person name="Gargeya S."/>
            <person name="Fitzgerald M."/>
            <person name="Haas B."/>
            <person name="Abouelleil A."/>
            <person name="Alvarado L."/>
            <person name="Arachchi H.M."/>
            <person name="Berlin A."/>
            <person name="Chapman S.B."/>
            <person name="Gearin G."/>
            <person name="Goldberg J."/>
            <person name="Griggs A."/>
            <person name="Gujja S."/>
            <person name="Hansen M."/>
            <person name="Heiman D."/>
            <person name="Howarth C."/>
            <person name="Larimer J."/>
            <person name="Lui A."/>
            <person name="MacDonald P.J.P."/>
            <person name="McCowen C."/>
            <person name="Montmayeur A."/>
            <person name="Murphy C."/>
            <person name="Neiman D."/>
            <person name="Pearson M."/>
            <person name="Priest M."/>
            <person name="Roberts A."/>
            <person name="Saif S."/>
            <person name="Shea T."/>
            <person name="Sisk P."/>
            <person name="Stolte C."/>
            <person name="Sykes S."/>
            <person name="Wortman J."/>
            <person name="Nusbaum C."/>
            <person name="Birren B."/>
        </authorList>
    </citation>
    <scope>NUCLEOTIDE SEQUENCE [LARGE SCALE GENOMIC DNA]</scope>
    <source>
        <strain evidence="15 16">CCUG 37842</strain>
    </source>
</reference>
<dbReference type="PATRIC" id="fig|883113.3.peg.534"/>
<evidence type="ECO:0000256" key="12">
    <source>
        <dbReference type="ARBA" id="ARBA00023136"/>
    </source>
</evidence>
<organism evidence="15 16">
    <name type="scientific">Facklamia languida CCUG 37842</name>
    <dbReference type="NCBI Taxonomy" id="883113"/>
    <lineage>
        <taxon>Bacteria</taxon>
        <taxon>Bacillati</taxon>
        <taxon>Bacillota</taxon>
        <taxon>Bacilli</taxon>
        <taxon>Lactobacillales</taxon>
        <taxon>Aerococcaceae</taxon>
        <taxon>Facklamia</taxon>
    </lineage>
</organism>
<dbReference type="OrthoDB" id="9813151at2"/>
<dbReference type="PRINTS" id="PR00344">
    <property type="entry name" value="BCTRLSENSOR"/>
</dbReference>
<evidence type="ECO:0000256" key="13">
    <source>
        <dbReference type="SAM" id="Phobius"/>
    </source>
</evidence>
<evidence type="ECO:0000256" key="8">
    <source>
        <dbReference type="ARBA" id="ARBA00022741"/>
    </source>
</evidence>
<keyword evidence="6" id="KW-0597">Phosphoprotein</keyword>
<dbReference type="InterPro" id="IPR004358">
    <property type="entry name" value="Sig_transdc_His_kin-like_C"/>
</dbReference>
<evidence type="ECO:0000256" key="1">
    <source>
        <dbReference type="ARBA" id="ARBA00000085"/>
    </source>
</evidence>
<dbReference type="EMBL" id="AGEG01000003">
    <property type="protein sequence ID" value="EHR37903.1"/>
    <property type="molecule type" value="Genomic_DNA"/>
</dbReference>
<dbReference type="InterPro" id="IPR050351">
    <property type="entry name" value="BphY/WalK/GraS-like"/>
</dbReference>
<dbReference type="InterPro" id="IPR003661">
    <property type="entry name" value="HisK_dim/P_dom"/>
</dbReference>
<dbReference type="InterPro" id="IPR005467">
    <property type="entry name" value="His_kinase_dom"/>
</dbReference>
<dbReference type="CDD" id="cd00075">
    <property type="entry name" value="HATPase"/>
    <property type="match status" value="1"/>
</dbReference>
<dbReference type="AlphaFoldDB" id="H3NIA4"/>
<dbReference type="Proteomes" id="UP000006190">
    <property type="component" value="Unassembled WGS sequence"/>
</dbReference>
<dbReference type="EC" id="2.7.13.3" evidence="4"/>
<evidence type="ECO:0000256" key="7">
    <source>
        <dbReference type="ARBA" id="ARBA00022679"/>
    </source>
</evidence>
<dbReference type="SUPFAM" id="SSF55785">
    <property type="entry name" value="PYP-like sensor domain (PAS domain)"/>
    <property type="match status" value="1"/>
</dbReference>
<evidence type="ECO:0000256" key="6">
    <source>
        <dbReference type="ARBA" id="ARBA00022553"/>
    </source>
</evidence>
<dbReference type="STRING" id="883113.HMPREF9708_00532"/>
<dbReference type="SMART" id="SM00388">
    <property type="entry name" value="HisKA"/>
    <property type="match status" value="1"/>
</dbReference>
<comment type="subcellular location">
    <subcellularLocation>
        <location evidence="2">Cell membrane</location>
    </subcellularLocation>
    <subcellularLocation>
        <location evidence="3">Membrane raft</location>
        <topology evidence="3">Multi-pass membrane protein</topology>
    </subcellularLocation>
</comment>
<evidence type="ECO:0000256" key="5">
    <source>
        <dbReference type="ARBA" id="ARBA00022475"/>
    </source>
</evidence>
<feature type="domain" description="Histidine kinase" evidence="14">
    <location>
        <begin position="374"/>
        <end position="590"/>
    </location>
</feature>
<dbReference type="GO" id="GO:0045121">
    <property type="term" value="C:membrane raft"/>
    <property type="evidence" value="ECO:0007669"/>
    <property type="project" value="UniProtKB-SubCell"/>
</dbReference>
<evidence type="ECO:0000256" key="11">
    <source>
        <dbReference type="ARBA" id="ARBA00023012"/>
    </source>
</evidence>
<keyword evidence="16" id="KW-1185">Reference proteome</keyword>
<comment type="catalytic activity">
    <reaction evidence="1">
        <text>ATP + protein L-histidine = ADP + protein N-phospho-L-histidine.</text>
        <dbReference type="EC" id="2.7.13.3"/>
    </reaction>
</comment>
<dbReference type="SMART" id="SM00387">
    <property type="entry name" value="HATPase_c"/>
    <property type="match status" value="1"/>
</dbReference>
<feature type="transmembrane region" description="Helical" evidence="13">
    <location>
        <begin position="170"/>
        <end position="192"/>
    </location>
</feature>
<evidence type="ECO:0000256" key="10">
    <source>
        <dbReference type="ARBA" id="ARBA00022840"/>
    </source>
</evidence>
<evidence type="ECO:0000259" key="14">
    <source>
        <dbReference type="PROSITE" id="PS50109"/>
    </source>
</evidence>
<dbReference type="GO" id="GO:0005524">
    <property type="term" value="F:ATP binding"/>
    <property type="evidence" value="ECO:0007669"/>
    <property type="project" value="UniProtKB-KW"/>
</dbReference>
<keyword evidence="12 13" id="KW-0472">Membrane</keyword>
<dbReference type="SUPFAM" id="SSF47384">
    <property type="entry name" value="Homodimeric domain of signal transducing histidine kinase"/>
    <property type="match status" value="1"/>
</dbReference>
<proteinExistence type="predicted"/>
<name>H3NIA4_9LACT</name>
<dbReference type="Gene3D" id="1.10.287.130">
    <property type="match status" value="1"/>
</dbReference>
<keyword evidence="13" id="KW-0812">Transmembrane</keyword>
<dbReference type="InterPro" id="IPR036890">
    <property type="entry name" value="HATPase_C_sf"/>
</dbReference>
<dbReference type="Pfam" id="PF02518">
    <property type="entry name" value="HATPase_c"/>
    <property type="match status" value="1"/>
</dbReference>
<dbReference type="PROSITE" id="PS50109">
    <property type="entry name" value="HIS_KIN"/>
    <property type="match status" value="1"/>
</dbReference>
<dbReference type="InterPro" id="IPR003594">
    <property type="entry name" value="HATPase_dom"/>
</dbReference>
<dbReference type="InterPro" id="IPR036097">
    <property type="entry name" value="HisK_dim/P_sf"/>
</dbReference>
<dbReference type="GO" id="GO:0000155">
    <property type="term" value="F:phosphorelay sensor kinase activity"/>
    <property type="evidence" value="ECO:0007669"/>
    <property type="project" value="InterPro"/>
</dbReference>
<keyword evidence="11" id="KW-0902">Two-component regulatory system</keyword>
<dbReference type="FunFam" id="1.10.287.130:FF:000001">
    <property type="entry name" value="Two-component sensor histidine kinase"/>
    <property type="match status" value="1"/>
</dbReference>
<dbReference type="PANTHER" id="PTHR45453:SF1">
    <property type="entry name" value="PHOSPHATE REGULON SENSOR PROTEIN PHOR"/>
    <property type="match status" value="1"/>
</dbReference>
<evidence type="ECO:0000256" key="9">
    <source>
        <dbReference type="ARBA" id="ARBA00022777"/>
    </source>
</evidence>
<dbReference type="Gene3D" id="3.30.450.20">
    <property type="entry name" value="PAS domain"/>
    <property type="match status" value="1"/>
</dbReference>
<dbReference type="Pfam" id="PF13596">
    <property type="entry name" value="PAS_10"/>
    <property type="match status" value="1"/>
</dbReference>
<protein>
    <recommendedName>
        <fullName evidence="4">histidine kinase</fullName>
        <ecNumber evidence="4">2.7.13.3</ecNumber>
    </recommendedName>
</protein>
<feature type="transmembrane region" description="Helical" evidence="13">
    <location>
        <begin position="12"/>
        <end position="29"/>
    </location>
</feature>
<dbReference type="Gene3D" id="3.30.565.10">
    <property type="entry name" value="Histidine kinase-like ATPase, C-terminal domain"/>
    <property type="match status" value="1"/>
</dbReference>
<dbReference type="InterPro" id="IPR000014">
    <property type="entry name" value="PAS"/>
</dbReference>
<keyword evidence="10" id="KW-0067">ATP-binding</keyword>
<dbReference type="GO" id="GO:0016036">
    <property type="term" value="P:cellular response to phosphate starvation"/>
    <property type="evidence" value="ECO:0007669"/>
    <property type="project" value="TreeGrafter"/>
</dbReference>
<dbReference type="PANTHER" id="PTHR45453">
    <property type="entry name" value="PHOSPHATE REGULON SENSOR PROTEIN PHOR"/>
    <property type="match status" value="1"/>
</dbReference>
<evidence type="ECO:0000313" key="15">
    <source>
        <dbReference type="EMBL" id="EHR37903.1"/>
    </source>
</evidence>
<keyword evidence="7" id="KW-0808">Transferase</keyword>
<sequence length="590" mass="68058">MRLYVKRGNQVMVAMISALLASIFFFWVWQDQINHMILEGLNQHLANQVQVLRTMQGLDYDAPSHDLLQETNQIGSEDIYAILISQDQITDGQTIREPLWTNYNYRKGQVNYQPIRDHLKEKNTTSDPIINWRTSSHYFNAMPVVDEGKDRIWMIEYRPTTFYRPLWIKFWTTLLISFVIEWVTIVVLLRIFTRKVSQPLRSIEEGVRGLLQEDYSYEYISHSIPEVNRLGHQVNQLVEYLDQERNEVYAGQQQYSLLLENINLGVLVIDPQGHIDMFNPALQDILLIESGVLGRPYQGVIKSFQLINLINNVIRSHMSIQEEVEIYVPQAKFVEATILPYRESERSEPFILVLLYDITEIRRLETVRSEFVANASHELRTPITAIKGFAETLLDGAIKEPGLSEKFIRIIAKESQRLEMIVEDILELSRVEKQNHVQARATFDLVEAAQNMVDFLSQKLKAKNIKVKLVSEGSTLYTGDQHRLEQILTNLIDNAINYSEANSRITIQIKGKKKKVELIVADTGIGIPEDELDRIFERFYRVNKDRSRNSGGTGLGLSIVRNLVKTMNGKIEVESQVGVGTRFTVTLPYN</sequence>
<dbReference type="eggNOG" id="COG5002">
    <property type="taxonomic scope" value="Bacteria"/>
</dbReference>
<accession>H3NIA4</accession>
<dbReference type="Pfam" id="PF00512">
    <property type="entry name" value="HisKA"/>
    <property type="match status" value="1"/>
</dbReference>
<dbReference type="SUPFAM" id="SSF55874">
    <property type="entry name" value="ATPase domain of HSP90 chaperone/DNA topoisomerase II/histidine kinase"/>
    <property type="match status" value="1"/>
</dbReference>
<evidence type="ECO:0000256" key="2">
    <source>
        <dbReference type="ARBA" id="ARBA00004236"/>
    </source>
</evidence>
<dbReference type="HOGENOM" id="CLU_000445_89_2_9"/>
<dbReference type="InterPro" id="IPR035965">
    <property type="entry name" value="PAS-like_dom_sf"/>
</dbReference>
<comment type="caution">
    <text evidence="15">The sequence shown here is derived from an EMBL/GenBank/DDBJ whole genome shotgun (WGS) entry which is preliminary data.</text>
</comment>
<dbReference type="RefSeq" id="WP_006308559.1">
    <property type="nucleotide sequence ID" value="NZ_JH601133.1"/>
</dbReference>
<dbReference type="GO" id="GO:0004721">
    <property type="term" value="F:phosphoprotein phosphatase activity"/>
    <property type="evidence" value="ECO:0007669"/>
    <property type="project" value="TreeGrafter"/>
</dbReference>
<dbReference type="FunFam" id="3.30.565.10:FF:000023">
    <property type="entry name" value="PAS domain-containing sensor histidine kinase"/>
    <property type="match status" value="1"/>
</dbReference>
<keyword evidence="9" id="KW-0418">Kinase</keyword>
<keyword evidence="13" id="KW-1133">Transmembrane helix</keyword>
<dbReference type="GO" id="GO:0005886">
    <property type="term" value="C:plasma membrane"/>
    <property type="evidence" value="ECO:0007669"/>
    <property type="project" value="UniProtKB-SubCell"/>
</dbReference>
<evidence type="ECO:0000313" key="16">
    <source>
        <dbReference type="Proteomes" id="UP000006190"/>
    </source>
</evidence>
<evidence type="ECO:0000256" key="3">
    <source>
        <dbReference type="ARBA" id="ARBA00004314"/>
    </source>
</evidence>
<keyword evidence="8" id="KW-0547">Nucleotide-binding</keyword>
<dbReference type="SMART" id="SM00091">
    <property type="entry name" value="PAS"/>
    <property type="match status" value="1"/>
</dbReference>
<gene>
    <name evidence="15" type="ORF">HMPREF9708_00532</name>
</gene>